<accession>A0ABC9B9Z5</accession>
<reference evidence="3" key="1">
    <citation type="submission" date="2024-06" db="EMBL/GenBank/DDBJ databases">
        <authorList>
            <person name="Ryan C."/>
        </authorList>
    </citation>
    <scope>NUCLEOTIDE SEQUENCE [LARGE SCALE GENOMIC DNA]</scope>
</reference>
<evidence type="ECO:0000313" key="3">
    <source>
        <dbReference type="Proteomes" id="UP001497457"/>
    </source>
</evidence>
<dbReference type="AlphaFoldDB" id="A0ABC9B9Z5"/>
<evidence type="ECO:0000259" key="1">
    <source>
        <dbReference type="PROSITE" id="PS50181"/>
    </source>
</evidence>
<dbReference type="EMBL" id="OZ075135">
    <property type="protein sequence ID" value="CAL4997622.1"/>
    <property type="molecule type" value="Genomic_DNA"/>
</dbReference>
<organism evidence="2 3">
    <name type="scientific">Urochloa decumbens</name>
    <dbReference type="NCBI Taxonomy" id="240449"/>
    <lineage>
        <taxon>Eukaryota</taxon>
        <taxon>Viridiplantae</taxon>
        <taxon>Streptophyta</taxon>
        <taxon>Embryophyta</taxon>
        <taxon>Tracheophyta</taxon>
        <taxon>Spermatophyta</taxon>
        <taxon>Magnoliopsida</taxon>
        <taxon>Liliopsida</taxon>
        <taxon>Poales</taxon>
        <taxon>Poaceae</taxon>
        <taxon>PACMAD clade</taxon>
        <taxon>Panicoideae</taxon>
        <taxon>Panicodae</taxon>
        <taxon>Paniceae</taxon>
        <taxon>Melinidinae</taxon>
        <taxon>Urochloa</taxon>
    </lineage>
</organism>
<reference evidence="2 3" key="2">
    <citation type="submission" date="2024-10" db="EMBL/GenBank/DDBJ databases">
        <authorList>
            <person name="Ryan C."/>
        </authorList>
    </citation>
    <scope>NUCLEOTIDE SEQUENCE [LARGE SCALE GENOMIC DNA]</scope>
</reference>
<dbReference type="Pfam" id="PF12937">
    <property type="entry name" value="F-box-like"/>
    <property type="match status" value="1"/>
</dbReference>
<dbReference type="PANTHER" id="PTHR44586">
    <property type="entry name" value="F-BOX DOMAIN CONTAINING PROTEIN, EXPRESSED"/>
    <property type="match status" value="1"/>
</dbReference>
<feature type="domain" description="F-box" evidence="1">
    <location>
        <begin position="109"/>
        <end position="158"/>
    </location>
</feature>
<dbReference type="SUPFAM" id="SSF81383">
    <property type="entry name" value="F-box domain"/>
    <property type="match status" value="1"/>
</dbReference>
<dbReference type="Pfam" id="PF03478">
    <property type="entry name" value="Beta-prop_KIB1-4"/>
    <property type="match status" value="1"/>
</dbReference>
<dbReference type="InterPro" id="IPR005174">
    <property type="entry name" value="KIB1-4_b-propeller"/>
</dbReference>
<dbReference type="PROSITE" id="PS50181">
    <property type="entry name" value="FBOX"/>
    <property type="match status" value="1"/>
</dbReference>
<protein>
    <recommendedName>
        <fullName evidence="1">F-box domain-containing protein</fullName>
    </recommendedName>
</protein>
<dbReference type="InterPro" id="IPR036047">
    <property type="entry name" value="F-box-like_dom_sf"/>
</dbReference>
<dbReference type="Proteomes" id="UP001497457">
    <property type="component" value="Chromosome 25rd"/>
</dbReference>
<dbReference type="InterPro" id="IPR001810">
    <property type="entry name" value="F-box_dom"/>
</dbReference>
<name>A0ABC9B9Z5_9POAL</name>
<keyword evidence="3" id="KW-1185">Reference proteome</keyword>
<sequence>MSEDEQAFGDLRATILIPNRNLPQNQEKQFIFVGKDTSAPMEACSRAGTLSSLWALAINLSRLVFRFLPELVGLPPSLLKKFRKVEHAHPPPLECALVDSKTMELETMVGTLPGLPQDVLEVIFGSLEIPDLIRAGSVCCSWRAAYTSMRDLGRYKQSQTPCLFYTSESASDNVACLYSLVEKRTYKVTLPDPPIRSRILIGSSNGWLITADERLELLLVNPITGEQIALPSVVTIEHVKPIFDGSGAIHKFELSYYTGEKVYWAPEIRACGDLREELYFKAFVFPDLSTGSYIAVLIHNPYYQLSFARAGDDKWTWLPPNAGYRDCMYMDGVLYALTNLGEIDAFDLSGSTVTRTVIVGEVKDYIYESMYIIPSPWGGLLQVWRTVDSPRHEVGDGPEIVYAPDHKGWRVNNHRVHEFEDGDTLGIVNNPEQVDEDGNAPRIVNAPEQDDMDGDAPEYGPATHVKYVTQKILVYKVDMAAKELVKINSLPHHLLFLGHNLSLCLHAEEHSQLNANHAYFTDDHKELIMVFKDASRDIGAFNLENCRRKEIMSKIWSDMPYPTWIVPNIMKMNLEFRKKAFFF</sequence>
<proteinExistence type="predicted"/>
<dbReference type="Gene3D" id="1.20.1280.50">
    <property type="match status" value="1"/>
</dbReference>
<gene>
    <name evidence="2" type="ORF">URODEC1_LOCUS63469</name>
</gene>
<dbReference type="PANTHER" id="PTHR44586:SF23">
    <property type="entry name" value="F-BOX DOMAIN-CONTAINING PROTEIN"/>
    <property type="match status" value="1"/>
</dbReference>
<evidence type="ECO:0000313" key="2">
    <source>
        <dbReference type="EMBL" id="CAL4997622.1"/>
    </source>
</evidence>